<name>A0A2U8P6G0_9BRAD</name>
<dbReference type="AlphaFoldDB" id="A0A2U8P6G0"/>
<dbReference type="Proteomes" id="UP000215703">
    <property type="component" value="Chromosome"/>
</dbReference>
<evidence type="ECO:0000313" key="3">
    <source>
        <dbReference type="Proteomes" id="UP000215703"/>
    </source>
</evidence>
<evidence type="ECO:0000256" key="1">
    <source>
        <dbReference type="SAM" id="MobiDB-lite"/>
    </source>
</evidence>
<feature type="region of interest" description="Disordered" evidence="1">
    <location>
        <begin position="82"/>
        <end position="109"/>
    </location>
</feature>
<gene>
    <name evidence="2" type="ORF">CIT37_14720</name>
</gene>
<sequence>MGELQPSWDVKQHAPCSMRSAFSYDRCRYCRSGWQQPCALHDNILRNAVQRGLADGPNLTRLNANGRSKRLPLLGVKSRNSVEELARTSTTKNQWGRETMQSRGLATGI</sequence>
<reference evidence="2 3" key="2">
    <citation type="journal article" date="2017" name="Syst. Appl. Microbiol.">
        <title>Soybeans inoculated with root zone soils of Canadian native legumes harbour diverse and novel Bradyrhizobium spp. that possess agricultural potential.</title>
        <authorList>
            <person name="Bromfield E.S.P."/>
            <person name="Cloutier S."/>
            <person name="Tambong J.T."/>
            <person name="Tran Thi T.V."/>
        </authorList>
    </citation>
    <scope>NUCLEOTIDE SEQUENCE [LARGE SCALE GENOMIC DNA]</scope>
    <source>
        <strain evidence="2 3">OO99</strain>
    </source>
</reference>
<organism evidence="2 3">
    <name type="scientific">Bradyrhizobium ottawaense</name>
    <dbReference type="NCBI Taxonomy" id="931866"/>
    <lineage>
        <taxon>Bacteria</taxon>
        <taxon>Pseudomonadati</taxon>
        <taxon>Pseudomonadota</taxon>
        <taxon>Alphaproteobacteria</taxon>
        <taxon>Hyphomicrobiales</taxon>
        <taxon>Nitrobacteraceae</taxon>
        <taxon>Bradyrhizobium</taxon>
    </lineage>
</organism>
<proteinExistence type="predicted"/>
<dbReference type="EMBL" id="CP029425">
    <property type="protein sequence ID" value="AWL93309.1"/>
    <property type="molecule type" value="Genomic_DNA"/>
</dbReference>
<reference evidence="2 3" key="1">
    <citation type="journal article" date="2014" name="Int. J. Syst. Evol. Microbiol.">
        <title>Bradyrhizobium ottawaense sp. nov., a symbiotic nitrogen fixing bacterium from root nodules of soybeans in Canada.</title>
        <authorList>
            <person name="Yu X."/>
            <person name="Cloutier S."/>
            <person name="Tambong J.T."/>
            <person name="Bromfield E.S."/>
        </authorList>
    </citation>
    <scope>NUCLEOTIDE SEQUENCE [LARGE SCALE GENOMIC DNA]</scope>
    <source>
        <strain evidence="2 3">OO99</strain>
    </source>
</reference>
<protein>
    <submittedName>
        <fullName evidence="2">Uncharacterized protein</fullName>
    </submittedName>
</protein>
<feature type="compositionally biased region" description="Polar residues" evidence="1">
    <location>
        <begin position="87"/>
        <end position="109"/>
    </location>
</feature>
<evidence type="ECO:0000313" key="2">
    <source>
        <dbReference type="EMBL" id="AWL93309.1"/>
    </source>
</evidence>
<dbReference type="OrthoDB" id="8232737at2"/>
<accession>A0A2U8P6G0</accession>